<gene>
    <name evidence="1" type="ORF">TSPI_04824</name>
</gene>
<organism evidence="1 2">
    <name type="scientific">Trichinella spiralis</name>
    <name type="common">Trichina worm</name>
    <dbReference type="NCBI Taxonomy" id="6334"/>
    <lineage>
        <taxon>Eukaryota</taxon>
        <taxon>Metazoa</taxon>
        <taxon>Ecdysozoa</taxon>
        <taxon>Nematoda</taxon>
        <taxon>Enoplea</taxon>
        <taxon>Dorylaimia</taxon>
        <taxon>Trichinellida</taxon>
        <taxon>Trichinellidae</taxon>
        <taxon>Trichinella</taxon>
    </lineage>
</organism>
<evidence type="ECO:0000313" key="1">
    <source>
        <dbReference type="EMBL" id="KAL1241646.1"/>
    </source>
</evidence>
<protein>
    <submittedName>
        <fullName evidence="1">Dystrophin</fullName>
    </submittedName>
</protein>
<keyword evidence="2" id="KW-1185">Reference proteome</keyword>
<dbReference type="EMBL" id="JBEUSY010000250">
    <property type="protein sequence ID" value="KAL1241646.1"/>
    <property type="molecule type" value="Genomic_DNA"/>
</dbReference>
<dbReference type="Proteomes" id="UP001558632">
    <property type="component" value="Unassembled WGS sequence"/>
</dbReference>
<proteinExistence type="predicted"/>
<sequence length="71" mass="8144">MRFSSLHLHCAVADFVCARQSSKLWRKSIPQFAVHVRIKQIRVGSQRQETLQVFKKNSPTNVSSVLSFETV</sequence>
<accession>A0ABR3KNN1</accession>
<comment type="caution">
    <text evidence="1">The sequence shown here is derived from an EMBL/GenBank/DDBJ whole genome shotgun (WGS) entry which is preliminary data.</text>
</comment>
<name>A0ABR3KNN1_TRISP</name>
<reference evidence="1 2" key="1">
    <citation type="submission" date="2024-07" db="EMBL/GenBank/DDBJ databases">
        <title>Enhanced genomic and transcriptomic resources for Trichinella pseudospiralis and T. spiralis underpin the discovery of pronounced molecular differences between stages and species.</title>
        <authorList>
            <person name="Pasi K.K."/>
            <person name="La Rosa G."/>
            <person name="Gomez-Morales M.A."/>
            <person name="Tosini F."/>
            <person name="Sumanam S."/>
            <person name="Young N.D."/>
            <person name="Chang B.C."/>
            <person name="Robin G.B."/>
        </authorList>
    </citation>
    <scope>NUCLEOTIDE SEQUENCE [LARGE SCALE GENOMIC DNA]</scope>
    <source>
        <strain evidence="1">ISS534</strain>
    </source>
</reference>
<evidence type="ECO:0000313" key="2">
    <source>
        <dbReference type="Proteomes" id="UP001558632"/>
    </source>
</evidence>